<accession>A0A1H3WP73</accession>
<dbReference type="EMBL" id="FNRD01000001">
    <property type="protein sequence ID" value="SDZ88933.1"/>
    <property type="molecule type" value="Genomic_DNA"/>
</dbReference>
<feature type="signal peptide" evidence="1">
    <location>
        <begin position="1"/>
        <end position="19"/>
    </location>
</feature>
<protein>
    <recommendedName>
        <fullName evidence="4">DUF4270 domain-containing protein</fullName>
    </recommendedName>
</protein>
<organism evidence="2 3">
    <name type="scientific">Flavobacterium gillisiae</name>
    <dbReference type="NCBI Taxonomy" id="150146"/>
    <lineage>
        <taxon>Bacteria</taxon>
        <taxon>Pseudomonadati</taxon>
        <taxon>Bacteroidota</taxon>
        <taxon>Flavobacteriia</taxon>
        <taxon>Flavobacteriales</taxon>
        <taxon>Flavobacteriaceae</taxon>
        <taxon>Flavobacterium</taxon>
    </lineage>
</organism>
<evidence type="ECO:0000256" key="1">
    <source>
        <dbReference type="SAM" id="SignalP"/>
    </source>
</evidence>
<dbReference type="InterPro" id="IPR025366">
    <property type="entry name" value="DUF4270"/>
</dbReference>
<evidence type="ECO:0008006" key="4">
    <source>
        <dbReference type="Google" id="ProtNLM"/>
    </source>
</evidence>
<dbReference type="RefSeq" id="WP_091083316.1">
    <property type="nucleotide sequence ID" value="NZ_FNRD01000001.1"/>
</dbReference>
<feature type="chain" id="PRO_5011450725" description="DUF4270 domain-containing protein" evidence="1">
    <location>
        <begin position="20"/>
        <end position="440"/>
    </location>
</feature>
<evidence type="ECO:0000313" key="3">
    <source>
        <dbReference type="Proteomes" id="UP000198951"/>
    </source>
</evidence>
<dbReference type="STRING" id="150146.SAMN05443667_101174"/>
<dbReference type="AlphaFoldDB" id="A0A1H3WP73"/>
<dbReference type="OrthoDB" id="1092930at2"/>
<keyword evidence="1" id="KW-0732">Signal</keyword>
<gene>
    <name evidence="2" type="ORF">SAMN05443667_101174</name>
</gene>
<sequence>MYKLLLVLFLGALITSCDSDVDAGEFVVGSDYLSVSNKVVLVDTLTVDVSTINLDSLVTSSQSRILVGNYVDPYFGKVKSESYFQLSGSSYALKTVSSDTDSPNYVFDSIRMILRPDKYYYGDTTSVQTISLHRLLEKVKVEDDDYYFYNSSTLAFDTESLGSVSFKPKPISKDTVVVKVSDVFGEALFQRIKKREITNFDEFTEYFKGLTIKSTSTNSSSVVGFNTSSVLRLYYSKYLGDTEESLSMDFGILDVAKQFNNISLDRSGTQISDLPDFTSSLSSVKTGNKAYIQSGTGIACRIDFPNIKQLKYISEKGAIVDAELIIKPIKNTYSDKNYSLPDSLRVFVVDKLNRVTGTLNNTGSATYAVLNTQTDEFNENIGYKVSIGAFLQNEMIKNSDSKLSLILTVPNILKSVNRVMLGDQKNSNNKIQLKIYYISY</sequence>
<proteinExistence type="predicted"/>
<dbReference type="Pfam" id="PF14092">
    <property type="entry name" value="DUF4270"/>
    <property type="match status" value="1"/>
</dbReference>
<reference evidence="3" key="1">
    <citation type="submission" date="2016-10" db="EMBL/GenBank/DDBJ databases">
        <authorList>
            <person name="Varghese N."/>
            <person name="Submissions S."/>
        </authorList>
    </citation>
    <scope>NUCLEOTIDE SEQUENCE [LARGE SCALE GENOMIC DNA]</scope>
    <source>
        <strain evidence="3">DSM 22376</strain>
    </source>
</reference>
<name>A0A1H3WP73_9FLAO</name>
<dbReference type="PROSITE" id="PS51257">
    <property type="entry name" value="PROKAR_LIPOPROTEIN"/>
    <property type="match status" value="1"/>
</dbReference>
<evidence type="ECO:0000313" key="2">
    <source>
        <dbReference type="EMBL" id="SDZ88933.1"/>
    </source>
</evidence>
<keyword evidence="3" id="KW-1185">Reference proteome</keyword>
<dbReference type="Proteomes" id="UP000198951">
    <property type="component" value="Unassembled WGS sequence"/>
</dbReference>